<feature type="transmembrane region" description="Helical" evidence="1">
    <location>
        <begin position="164"/>
        <end position="181"/>
    </location>
</feature>
<feature type="domain" description="Inositolphosphotransferase Aur1/Ipt1" evidence="2">
    <location>
        <begin position="60"/>
        <end position="199"/>
    </location>
</feature>
<sequence length="213" mass="24523">MDNLRRFMKENWWRYLMNLVLAGGVYWSSTWYATTYHATANVHILQTAFDRWVPVIPQFIVPYNWLQPVLYFCLLFFFVFHPKIFTAFGVAFIAIQTVSNSIYIVFQTYVPRPTNLVAGSSRYVDALLATYKSDNPYNCFPSLHCGLSALAASFWWVKRSYRPVAWLMTVFAVVTAVATQVLKQHVIADTVGSLLAIGLYLLAYRIFNLKTEA</sequence>
<dbReference type="Proteomes" id="UP000266328">
    <property type="component" value="Unassembled WGS sequence"/>
</dbReference>
<keyword evidence="1" id="KW-0472">Membrane</keyword>
<accession>A0A398CTH7</accession>
<feature type="transmembrane region" description="Helical" evidence="1">
    <location>
        <begin position="60"/>
        <end position="80"/>
    </location>
</feature>
<name>A0A398CTH7_9BACT</name>
<dbReference type="InterPro" id="IPR026841">
    <property type="entry name" value="Aur1/Ipt1"/>
</dbReference>
<protein>
    <submittedName>
        <fullName evidence="3">Phosphatase PAP2 family protein</fullName>
    </submittedName>
</protein>
<dbReference type="AlphaFoldDB" id="A0A398CTH7"/>
<keyword evidence="4" id="KW-1185">Reference proteome</keyword>
<keyword evidence="1" id="KW-0812">Transmembrane</keyword>
<dbReference type="GO" id="GO:0016020">
    <property type="term" value="C:membrane"/>
    <property type="evidence" value="ECO:0007669"/>
    <property type="project" value="UniProtKB-SubCell"/>
</dbReference>
<dbReference type="Pfam" id="PF14378">
    <property type="entry name" value="PAP2_3"/>
    <property type="match status" value="1"/>
</dbReference>
<organism evidence="3 4">
    <name type="scientific">Candidatus Cryosericum terrychapinii</name>
    <dbReference type="NCBI Taxonomy" id="2290919"/>
    <lineage>
        <taxon>Bacteria</taxon>
        <taxon>Pseudomonadati</taxon>
        <taxon>Caldisericota/Cryosericota group</taxon>
        <taxon>Candidatus Cryosericota</taxon>
        <taxon>Candidatus Cryosericia</taxon>
        <taxon>Candidatus Cryosericales</taxon>
        <taxon>Candidatus Cryosericaceae</taxon>
        <taxon>Candidatus Cryosericum</taxon>
    </lineage>
</organism>
<proteinExistence type="predicted"/>
<dbReference type="OrthoDB" id="9790723at2"/>
<evidence type="ECO:0000259" key="2">
    <source>
        <dbReference type="Pfam" id="PF14378"/>
    </source>
</evidence>
<dbReference type="EMBL" id="QXIS01000032">
    <property type="protein sequence ID" value="RIE05853.1"/>
    <property type="molecule type" value="Genomic_DNA"/>
</dbReference>
<gene>
    <name evidence="3" type="ORF">SMC7_05480</name>
</gene>
<feature type="transmembrane region" description="Helical" evidence="1">
    <location>
        <begin position="87"/>
        <end position="106"/>
    </location>
</feature>
<feature type="transmembrane region" description="Helical" evidence="1">
    <location>
        <begin position="12"/>
        <end position="29"/>
    </location>
</feature>
<feature type="transmembrane region" description="Helical" evidence="1">
    <location>
        <begin position="140"/>
        <end position="157"/>
    </location>
</feature>
<reference evidence="3 4" key="1">
    <citation type="submission" date="2018-09" db="EMBL/GenBank/DDBJ databases">
        <title>Discovery and Ecogenomic Context for Candidatus Cryosericales, a Global Caldiserica Order Active in Thawing Permafrost.</title>
        <authorList>
            <person name="Martinez M.A."/>
            <person name="Woodcroft B.J."/>
            <person name="Ignacio Espinoza J.C."/>
            <person name="Zayed A."/>
            <person name="Singleton C.M."/>
            <person name="Boyd J."/>
            <person name="Li Y.-F."/>
            <person name="Purvine S."/>
            <person name="Maughan H."/>
            <person name="Hodgkins S.B."/>
            <person name="Anderson D."/>
            <person name="Sederholm M."/>
            <person name="Temperton B."/>
            <person name="Saleska S.R."/>
            <person name="Tyson G.W."/>
            <person name="Rich V.I."/>
        </authorList>
    </citation>
    <scope>NUCLEOTIDE SEQUENCE [LARGE SCALE GENOMIC DNA]</scope>
    <source>
        <strain evidence="3 4">SMC7</strain>
    </source>
</reference>
<evidence type="ECO:0000313" key="3">
    <source>
        <dbReference type="EMBL" id="RIE05853.1"/>
    </source>
</evidence>
<evidence type="ECO:0000313" key="4">
    <source>
        <dbReference type="Proteomes" id="UP000266328"/>
    </source>
</evidence>
<feature type="transmembrane region" description="Helical" evidence="1">
    <location>
        <begin position="187"/>
        <end position="207"/>
    </location>
</feature>
<comment type="caution">
    <text evidence="3">The sequence shown here is derived from an EMBL/GenBank/DDBJ whole genome shotgun (WGS) entry which is preliminary data.</text>
</comment>
<keyword evidence="1" id="KW-1133">Transmembrane helix</keyword>
<evidence type="ECO:0000256" key="1">
    <source>
        <dbReference type="SAM" id="Phobius"/>
    </source>
</evidence>